<dbReference type="InterPro" id="IPR011033">
    <property type="entry name" value="PRC_barrel-like_sf"/>
</dbReference>
<dbReference type="Gene3D" id="3.10.20.360">
    <property type="entry name" value="CKK domain"/>
    <property type="match status" value="1"/>
</dbReference>
<feature type="domain" description="CKK" evidence="3">
    <location>
        <begin position="595"/>
        <end position="726"/>
    </location>
</feature>
<evidence type="ECO:0000259" key="3">
    <source>
        <dbReference type="PROSITE" id="PS51508"/>
    </source>
</evidence>
<proteinExistence type="predicted"/>
<dbReference type="AlphaFoldDB" id="A0A4Z1T4G7"/>
<dbReference type="Pfam" id="PF08683">
    <property type="entry name" value="CAMSAP_CKK"/>
    <property type="match status" value="1"/>
</dbReference>
<feature type="coiled-coil region" evidence="1">
    <location>
        <begin position="103"/>
        <end position="179"/>
    </location>
</feature>
<dbReference type="InterPro" id="IPR038209">
    <property type="entry name" value="CKK_dom_sf"/>
</dbReference>
<dbReference type="EMBL" id="VDLU01000002">
    <property type="protein sequence ID" value="TNJ28893.1"/>
    <property type="molecule type" value="Genomic_DNA"/>
</dbReference>
<dbReference type="VEuPathDB" id="GiardiaDB:GMRT_15313"/>
<organism evidence="4 5">
    <name type="scientific">Giardia muris</name>
    <dbReference type="NCBI Taxonomy" id="5742"/>
    <lineage>
        <taxon>Eukaryota</taxon>
        <taxon>Metamonada</taxon>
        <taxon>Diplomonadida</taxon>
        <taxon>Hexamitidae</taxon>
        <taxon>Giardiinae</taxon>
        <taxon>Giardia</taxon>
    </lineage>
</organism>
<feature type="region of interest" description="Disordered" evidence="2">
    <location>
        <begin position="35"/>
        <end position="71"/>
    </location>
</feature>
<keyword evidence="1" id="KW-0175">Coiled coil</keyword>
<name>A0A4Z1T4G7_GIAMU</name>
<evidence type="ECO:0000256" key="1">
    <source>
        <dbReference type="SAM" id="Coils"/>
    </source>
</evidence>
<dbReference type="Proteomes" id="UP000315496">
    <property type="component" value="Chromosome 2"/>
</dbReference>
<evidence type="ECO:0000256" key="2">
    <source>
        <dbReference type="SAM" id="MobiDB-lite"/>
    </source>
</evidence>
<keyword evidence="5" id="KW-1185">Reference proteome</keyword>
<reference evidence="4 5" key="1">
    <citation type="submission" date="2019-05" db="EMBL/GenBank/DDBJ databases">
        <title>The compact genome of Giardia muris reveals important steps in the evolution of intestinal protozoan parasites.</title>
        <authorList>
            <person name="Xu F."/>
            <person name="Jimenez-Gonzalez A."/>
            <person name="Einarsson E."/>
            <person name="Astvaldsson A."/>
            <person name="Peirasmaki D."/>
            <person name="Eckmann L."/>
            <person name="Andersson J.O."/>
            <person name="Svard S.G."/>
            <person name="Jerlstrom-Hultqvist J."/>
        </authorList>
    </citation>
    <scope>NUCLEOTIDE SEQUENCE [LARGE SCALE GENOMIC DNA]</scope>
    <source>
        <strain evidence="4 5">Roberts-Thomson</strain>
    </source>
</reference>
<accession>A0A4Z1T4G7</accession>
<evidence type="ECO:0000313" key="5">
    <source>
        <dbReference type="Proteomes" id="UP000315496"/>
    </source>
</evidence>
<dbReference type="PROSITE" id="PS51508">
    <property type="entry name" value="CKK"/>
    <property type="match status" value="1"/>
</dbReference>
<feature type="region of interest" description="Disordered" evidence="2">
    <location>
        <begin position="480"/>
        <end position="562"/>
    </location>
</feature>
<protein>
    <submittedName>
        <fullName evidence="4">Microtubule-binding calmodulin-regulated spectrin-associated protein</fullName>
    </submittedName>
</protein>
<dbReference type="GO" id="GO:0008017">
    <property type="term" value="F:microtubule binding"/>
    <property type="evidence" value="ECO:0007669"/>
    <property type="project" value="InterPro"/>
</dbReference>
<dbReference type="SUPFAM" id="SSF50346">
    <property type="entry name" value="PRC-barrel domain"/>
    <property type="match status" value="1"/>
</dbReference>
<gene>
    <name evidence="4" type="ORF">GMRT_15313</name>
</gene>
<feature type="compositionally biased region" description="Basic and acidic residues" evidence="2">
    <location>
        <begin position="480"/>
        <end position="496"/>
    </location>
</feature>
<dbReference type="OrthoDB" id="2125658at2759"/>
<feature type="region of interest" description="Disordered" evidence="2">
    <location>
        <begin position="411"/>
        <end position="459"/>
    </location>
</feature>
<feature type="compositionally biased region" description="Basic and acidic residues" evidence="2">
    <location>
        <begin position="531"/>
        <end position="541"/>
    </location>
</feature>
<dbReference type="InterPro" id="IPR014797">
    <property type="entry name" value="CKK_CAMSAP"/>
</dbReference>
<comment type="caution">
    <text evidence="4">The sequence shown here is derived from an EMBL/GenBank/DDBJ whole genome shotgun (WGS) entry which is preliminary data.</text>
</comment>
<sequence>MARSRNVRPSQNGQDDYFDNLNLCDSIGMFTVHPPIPGSVRERPGSSVRTVGTRDEVKTPARASIQETPSRGRLEEQLCQKLVERDKQIATLTAENEEMLAQTTSLQTLVESMQHELDDLRQQLRAKTQELVEANANLELERIYNSEAQERYLELQQDLDFALTENEELREQLQQAGIMPPLSGSVVRSGQGRSPCHESDEGDGLDLIDSASKRDTIQHIPLPSDLDRDYRPYDTWDMASTTQNGTEKYLKSLSMTTPTRKKPILEMASRPGTVIDSALNASPVDASELATSVITHSTVDEGAKQPLKPLENLDEDSETASYSEFMCSRGVHGQADGLHSIQRSECTFDEADEVAIAQLSVSIDHSRRVADTRIERAHKELEPANDSMTASSFEAFAIAGHKSQSIIPQLTADKEHSSKSTPDVGPGVEAGTEERPAVTRVEPGIAMEIPLDDDPPDAHSLEKKRRLLEAQKQRLYELRDRAKQRHEHDEHEDSDVRSASTSSAHVSPCNRKRWESAHGRPGAAGTPLEPTELKRRAESAVRRVSRVPLAEASPPREGMATVSSARQATFGLQQRGKRSVDVPDEEVAVPFRPSQILDYLPPAQFDNSQLIQKLITQNLLPGSANYERRMVALDGVASARGQLLVVLRDSERKSYHSCVLVDEDTGRLIKVDGPDNMPSELPQNIIETMFKYDSSARSFQAVDQRQLSTLVVAVTLRVKRKKVTMR</sequence>
<dbReference type="SMART" id="SM01051">
    <property type="entry name" value="CAMSAP_CKK"/>
    <property type="match status" value="1"/>
</dbReference>
<evidence type="ECO:0000313" key="4">
    <source>
        <dbReference type="EMBL" id="TNJ28893.1"/>
    </source>
</evidence>